<dbReference type="Gene3D" id="3.30.420.10">
    <property type="entry name" value="Ribonuclease H-like superfamily/Ribonuclease H"/>
    <property type="match status" value="1"/>
</dbReference>
<dbReference type="GO" id="GO:0003676">
    <property type="term" value="F:nucleic acid binding"/>
    <property type="evidence" value="ECO:0007669"/>
    <property type="project" value="InterPro"/>
</dbReference>
<accession>A0A4Y2FLE4</accession>
<proteinExistence type="predicted"/>
<name>A0A4Y2FLE4_ARAVE</name>
<evidence type="ECO:0000313" key="1">
    <source>
        <dbReference type="EMBL" id="GBM41386.1"/>
    </source>
</evidence>
<reference evidence="1 2" key="1">
    <citation type="journal article" date="2019" name="Sci. Rep.">
        <title>Orb-weaving spider Araneus ventricosus genome elucidates the spidroin gene catalogue.</title>
        <authorList>
            <person name="Kono N."/>
            <person name="Nakamura H."/>
            <person name="Ohtoshi R."/>
            <person name="Moran D.A.P."/>
            <person name="Shinohara A."/>
            <person name="Yoshida Y."/>
            <person name="Fujiwara M."/>
            <person name="Mori M."/>
            <person name="Tomita M."/>
            <person name="Arakawa K."/>
        </authorList>
    </citation>
    <scope>NUCLEOTIDE SEQUENCE [LARGE SCALE GENOMIC DNA]</scope>
</reference>
<evidence type="ECO:0000313" key="2">
    <source>
        <dbReference type="Proteomes" id="UP000499080"/>
    </source>
</evidence>
<dbReference type="AlphaFoldDB" id="A0A4Y2FLE4"/>
<dbReference type="EMBL" id="BGPR01000961">
    <property type="protein sequence ID" value="GBM41386.1"/>
    <property type="molecule type" value="Genomic_DNA"/>
</dbReference>
<keyword evidence="2" id="KW-1185">Reference proteome</keyword>
<comment type="caution">
    <text evidence="1">The sequence shown here is derived from an EMBL/GenBank/DDBJ whole genome shotgun (WGS) entry which is preliminary data.</text>
</comment>
<dbReference type="Proteomes" id="UP000499080">
    <property type="component" value="Unassembled WGS sequence"/>
</dbReference>
<protein>
    <submittedName>
        <fullName evidence="1">Uncharacterized protein</fullName>
    </submittedName>
</protein>
<gene>
    <name evidence="1" type="ORF">AVEN_62680_1</name>
</gene>
<sequence length="108" mass="12109">MVPHPKGVIICMGISTNGVTKPRFVQPGAKINSEYYIQKILKPFLKDDYYRLYPNGDAVFHQVSVPHHMHLGSPRNSSKISKCNSRGDNNGCQTVLMLHHVTISYGDI</sequence>
<dbReference type="InterPro" id="IPR036397">
    <property type="entry name" value="RNaseH_sf"/>
</dbReference>
<organism evidence="1 2">
    <name type="scientific">Araneus ventricosus</name>
    <name type="common">Orbweaver spider</name>
    <name type="synonym">Epeira ventricosa</name>
    <dbReference type="NCBI Taxonomy" id="182803"/>
    <lineage>
        <taxon>Eukaryota</taxon>
        <taxon>Metazoa</taxon>
        <taxon>Ecdysozoa</taxon>
        <taxon>Arthropoda</taxon>
        <taxon>Chelicerata</taxon>
        <taxon>Arachnida</taxon>
        <taxon>Araneae</taxon>
        <taxon>Araneomorphae</taxon>
        <taxon>Entelegynae</taxon>
        <taxon>Araneoidea</taxon>
        <taxon>Araneidae</taxon>
        <taxon>Araneus</taxon>
    </lineage>
</organism>